<accession>A0ABN9RYI2</accession>
<evidence type="ECO:0000256" key="1">
    <source>
        <dbReference type="SAM" id="MobiDB-lite"/>
    </source>
</evidence>
<evidence type="ECO:0000313" key="2">
    <source>
        <dbReference type="EMBL" id="CAK0824421.1"/>
    </source>
</evidence>
<feature type="non-terminal residue" evidence="2">
    <location>
        <position position="1"/>
    </location>
</feature>
<organism evidence="2 3">
    <name type="scientific">Prorocentrum cordatum</name>
    <dbReference type="NCBI Taxonomy" id="2364126"/>
    <lineage>
        <taxon>Eukaryota</taxon>
        <taxon>Sar</taxon>
        <taxon>Alveolata</taxon>
        <taxon>Dinophyceae</taxon>
        <taxon>Prorocentrales</taxon>
        <taxon>Prorocentraceae</taxon>
        <taxon>Prorocentrum</taxon>
    </lineage>
</organism>
<name>A0ABN9RYI2_9DINO</name>
<proteinExistence type="predicted"/>
<protein>
    <submittedName>
        <fullName evidence="2">Uncharacterized protein</fullName>
    </submittedName>
</protein>
<comment type="caution">
    <text evidence="2">The sequence shown here is derived from an EMBL/GenBank/DDBJ whole genome shotgun (WGS) entry which is preliminary data.</text>
</comment>
<sequence length="402" mass="43859">AAGPSPGGPRDPHLPTVLSIFCLRATARREAAGAARRARGRREAMGSTGLCALVLGSWLASGVGVQQQRRGHGGGWLRDDQPEPWVARQGTQAKLGVPGWSALAPTERGCYSWMNNTCVQRLRGDSLLNSSAWWHFEARGSTSKKACNDRVQSFDAQCVDGRASMLWVVGKEPALPQSPGCHVWHPYGCPLMDPDTTKAQEKMPQDFESWVLKEGSSSTSRESCQKHKARVDDECGATTMAVWVAKDGSVFRDGHLEFDDEMPTRRPGRPSTTRCAPARSAGSPSAAAPTWQRWTPPPHDKFSGLSWGETISGRLTADGKWLHVKDVGFLPVELDGFRVLEKQEAPCGDAKPGDACYQTVHWARTVGLPGHPDWYPGLTVDSSVREFQDVLHQNGKCPMPCP</sequence>
<feature type="compositionally biased region" description="Low complexity" evidence="1">
    <location>
        <begin position="269"/>
        <end position="289"/>
    </location>
</feature>
<feature type="region of interest" description="Disordered" evidence="1">
    <location>
        <begin position="258"/>
        <end position="299"/>
    </location>
</feature>
<dbReference type="EMBL" id="CAUYUJ010008602">
    <property type="protein sequence ID" value="CAK0824421.1"/>
    <property type="molecule type" value="Genomic_DNA"/>
</dbReference>
<dbReference type="Proteomes" id="UP001189429">
    <property type="component" value="Unassembled WGS sequence"/>
</dbReference>
<gene>
    <name evidence="2" type="ORF">PCOR1329_LOCUS24835</name>
</gene>
<reference evidence="2" key="1">
    <citation type="submission" date="2023-10" db="EMBL/GenBank/DDBJ databases">
        <authorList>
            <person name="Chen Y."/>
            <person name="Shah S."/>
            <person name="Dougan E. K."/>
            <person name="Thang M."/>
            <person name="Chan C."/>
        </authorList>
    </citation>
    <scope>NUCLEOTIDE SEQUENCE [LARGE SCALE GENOMIC DNA]</scope>
</reference>
<keyword evidence="3" id="KW-1185">Reference proteome</keyword>
<evidence type="ECO:0000313" key="3">
    <source>
        <dbReference type="Proteomes" id="UP001189429"/>
    </source>
</evidence>